<evidence type="ECO:0000313" key="4">
    <source>
        <dbReference type="EMBL" id="RZT85527.1"/>
    </source>
</evidence>
<name>A0A4Q7UUA8_PSEST</name>
<proteinExistence type="predicted"/>
<keyword evidence="5" id="KW-1185">Reference proteome</keyword>
<dbReference type="RefSeq" id="WP_278044829.1">
    <property type="nucleotide sequence ID" value="NZ_SHKL01000001.1"/>
</dbReference>
<dbReference type="GO" id="GO:0006753">
    <property type="term" value="P:nucleoside phosphate metabolic process"/>
    <property type="evidence" value="ECO:0007669"/>
    <property type="project" value="TreeGrafter"/>
</dbReference>
<dbReference type="GO" id="GO:0016787">
    <property type="term" value="F:hydrolase activity"/>
    <property type="evidence" value="ECO:0007669"/>
    <property type="project" value="UniProtKB-KW"/>
</dbReference>
<dbReference type="Pfam" id="PF00293">
    <property type="entry name" value="NUDIX"/>
    <property type="match status" value="1"/>
</dbReference>
<keyword evidence="1" id="KW-0378">Hydrolase</keyword>
<gene>
    <name evidence="4" type="ORF">EV383_2397</name>
</gene>
<sequence>MTKPGEHDFPVRSATDIYSGRVMALRSDRVVMPGGRVATREIIEHPGAVAILALDDSGRVMMLHQYRHAVRRRLWELPAGLLDVAGENPAVTAARELAEEAGLAAQDWSVLLDVVPSPGFSDESVRVYLARDISEVGRPDMGDDEEADLELRWIPLADAVHMVFTGEIVNAVSVSGLLATQAVRAGEAETRPVDAPWQDRPERFALRRDGDG</sequence>
<evidence type="ECO:0000259" key="3">
    <source>
        <dbReference type="PROSITE" id="PS51462"/>
    </source>
</evidence>
<organism evidence="4 5">
    <name type="scientific">Pseudonocardia sediminis</name>
    <dbReference type="NCBI Taxonomy" id="1397368"/>
    <lineage>
        <taxon>Bacteria</taxon>
        <taxon>Bacillati</taxon>
        <taxon>Actinomycetota</taxon>
        <taxon>Actinomycetes</taxon>
        <taxon>Pseudonocardiales</taxon>
        <taxon>Pseudonocardiaceae</taxon>
        <taxon>Pseudonocardia</taxon>
    </lineage>
</organism>
<comment type="caution">
    <text evidence="4">The sequence shown here is derived from an EMBL/GenBank/DDBJ whole genome shotgun (WGS) entry which is preliminary data.</text>
</comment>
<accession>A0A4Q7UUA8</accession>
<dbReference type="EMBL" id="SHKL01000001">
    <property type="protein sequence ID" value="RZT85527.1"/>
    <property type="molecule type" value="Genomic_DNA"/>
</dbReference>
<dbReference type="InterPro" id="IPR015797">
    <property type="entry name" value="NUDIX_hydrolase-like_dom_sf"/>
</dbReference>
<feature type="domain" description="Nudix hydrolase" evidence="3">
    <location>
        <begin position="43"/>
        <end position="176"/>
    </location>
</feature>
<dbReference type="Proteomes" id="UP000291591">
    <property type="component" value="Unassembled WGS sequence"/>
</dbReference>
<dbReference type="AlphaFoldDB" id="A0A4Q7UUA8"/>
<dbReference type="InterPro" id="IPR000086">
    <property type="entry name" value="NUDIX_hydrolase_dom"/>
</dbReference>
<dbReference type="PROSITE" id="PS51462">
    <property type="entry name" value="NUDIX"/>
    <property type="match status" value="1"/>
</dbReference>
<evidence type="ECO:0000256" key="1">
    <source>
        <dbReference type="ARBA" id="ARBA00022801"/>
    </source>
</evidence>
<protein>
    <submittedName>
        <fullName evidence="4">ADP-ribose pyrophosphatase</fullName>
    </submittedName>
</protein>
<dbReference type="Gene3D" id="3.90.79.10">
    <property type="entry name" value="Nucleoside Triphosphate Pyrophosphohydrolase"/>
    <property type="match status" value="1"/>
</dbReference>
<reference evidence="4 5" key="1">
    <citation type="submission" date="2019-02" db="EMBL/GenBank/DDBJ databases">
        <title>Sequencing the genomes of 1000 actinobacteria strains.</title>
        <authorList>
            <person name="Klenk H.-P."/>
        </authorList>
    </citation>
    <scope>NUCLEOTIDE SEQUENCE [LARGE SCALE GENOMIC DNA]</scope>
    <source>
        <strain evidence="4 5">DSM 45779</strain>
    </source>
</reference>
<dbReference type="CDD" id="cd24158">
    <property type="entry name" value="NUDIX_ADPRase_Rv1700"/>
    <property type="match status" value="1"/>
</dbReference>
<dbReference type="PANTHER" id="PTHR11839">
    <property type="entry name" value="UDP/ADP-SUGAR PYROPHOSPHATASE"/>
    <property type="match status" value="1"/>
</dbReference>
<evidence type="ECO:0000313" key="5">
    <source>
        <dbReference type="Proteomes" id="UP000291591"/>
    </source>
</evidence>
<dbReference type="GO" id="GO:0005829">
    <property type="term" value="C:cytosol"/>
    <property type="evidence" value="ECO:0007669"/>
    <property type="project" value="TreeGrafter"/>
</dbReference>
<dbReference type="GO" id="GO:0019693">
    <property type="term" value="P:ribose phosphate metabolic process"/>
    <property type="evidence" value="ECO:0007669"/>
    <property type="project" value="TreeGrafter"/>
</dbReference>
<feature type="region of interest" description="Disordered" evidence="2">
    <location>
        <begin position="188"/>
        <end position="212"/>
    </location>
</feature>
<evidence type="ECO:0000256" key="2">
    <source>
        <dbReference type="SAM" id="MobiDB-lite"/>
    </source>
</evidence>
<dbReference type="SUPFAM" id="SSF55811">
    <property type="entry name" value="Nudix"/>
    <property type="match status" value="1"/>
</dbReference>
<dbReference type="PANTHER" id="PTHR11839:SF31">
    <property type="entry name" value="ADP-RIBOSE PYROPHOSPHATASE"/>
    <property type="match status" value="1"/>
</dbReference>